<keyword evidence="2" id="KW-0456">Lyase</keyword>
<evidence type="ECO:0000256" key="3">
    <source>
        <dbReference type="RuleBase" id="RU003707"/>
    </source>
</evidence>
<dbReference type="PANTHER" id="PTHR11941">
    <property type="entry name" value="ENOYL-COA HYDRATASE-RELATED"/>
    <property type="match status" value="1"/>
</dbReference>
<evidence type="ECO:0000313" key="5">
    <source>
        <dbReference type="Proteomes" id="UP000295416"/>
    </source>
</evidence>
<dbReference type="Gene3D" id="1.10.12.10">
    <property type="entry name" value="Lyase 2-enoyl-coa Hydratase, Chain A, domain 2"/>
    <property type="match status" value="1"/>
</dbReference>
<protein>
    <submittedName>
        <fullName evidence="4">Enoyl-CoA hydratase</fullName>
    </submittedName>
</protein>
<dbReference type="FunFam" id="1.10.12.10:FF:000001">
    <property type="entry name" value="Probable enoyl-CoA hydratase, mitochondrial"/>
    <property type="match status" value="1"/>
</dbReference>
<dbReference type="AlphaFoldDB" id="A0A4R2NUF3"/>
<dbReference type="GO" id="GO:0006635">
    <property type="term" value="P:fatty acid beta-oxidation"/>
    <property type="evidence" value="ECO:0007669"/>
    <property type="project" value="TreeGrafter"/>
</dbReference>
<dbReference type="InterPro" id="IPR014748">
    <property type="entry name" value="Enoyl-CoA_hydra_C"/>
</dbReference>
<dbReference type="InterPro" id="IPR018376">
    <property type="entry name" value="Enoyl-CoA_hyd/isom_CS"/>
</dbReference>
<dbReference type="Pfam" id="PF00378">
    <property type="entry name" value="ECH_1"/>
    <property type="match status" value="1"/>
</dbReference>
<sequence length="258" mass="27853">MEFQNILLEKEGEIGVVKINRPEVRNALDPYTVEEIINAVKIYEQDEKVGVIVFTGAGDKSFAAGADIRRLQEKKKLDAFLPGMSDAYRVIENCNKATIAAINGFALGGGCELAMACDIRIAAEHAKIGLPELNLSIIPGAGGTQRLARIIGKGRALDLILTGEMVTADQAATYGLVSQVVPLEQLLQAAKNKADKILAKGPLAVRMAKLAVNKGFDLDMDTALMIEKMAQAILLESEDKLEGTQAFLEKRKAVFKGR</sequence>
<gene>
    <name evidence="4" type="ORF">EV207_12140</name>
</gene>
<dbReference type="PROSITE" id="PS00166">
    <property type="entry name" value="ENOYL_COA_HYDRATASE"/>
    <property type="match status" value="1"/>
</dbReference>
<dbReference type="CDD" id="cd06558">
    <property type="entry name" value="crotonase-like"/>
    <property type="match status" value="1"/>
</dbReference>
<dbReference type="EMBL" id="SLXK01000021">
    <property type="protein sequence ID" value="TCP25610.1"/>
    <property type="molecule type" value="Genomic_DNA"/>
</dbReference>
<evidence type="ECO:0000256" key="1">
    <source>
        <dbReference type="ARBA" id="ARBA00005254"/>
    </source>
</evidence>
<name>A0A4R2NUF3_9BACL</name>
<organism evidence="4 5">
    <name type="scientific">Scopulibacillus darangshiensis</name>
    <dbReference type="NCBI Taxonomy" id="442528"/>
    <lineage>
        <taxon>Bacteria</taxon>
        <taxon>Bacillati</taxon>
        <taxon>Bacillota</taxon>
        <taxon>Bacilli</taxon>
        <taxon>Bacillales</taxon>
        <taxon>Sporolactobacillaceae</taxon>
        <taxon>Scopulibacillus</taxon>
    </lineage>
</organism>
<dbReference type="FunFam" id="3.90.226.10:FF:000009">
    <property type="entry name" value="Carnitinyl-CoA dehydratase"/>
    <property type="match status" value="1"/>
</dbReference>
<comment type="caution">
    <text evidence="4">The sequence shown here is derived from an EMBL/GenBank/DDBJ whole genome shotgun (WGS) entry which is preliminary data.</text>
</comment>
<dbReference type="InterPro" id="IPR001753">
    <property type="entry name" value="Enoyl-CoA_hydra/iso"/>
</dbReference>
<comment type="similarity">
    <text evidence="1 3">Belongs to the enoyl-CoA hydratase/isomerase family.</text>
</comment>
<dbReference type="Proteomes" id="UP000295416">
    <property type="component" value="Unassembled WGS sequence"/>
</dbReference>
<proteinExistence type="inferred from homology"/>
<dbReference type="PANTHER" id="PTHR11941:SF54">
    <property type="entry name" value="ENOYL-COA HYDRATASE, MITOCHONDRIAL"/>
    <property type="match status" value="1"/>
</dbReference>
<evidence type="ECO:0000313" key="4">
    <source>
        <dbReference type="EMBL" id="TCP25610.1"/>
    </source>
</evidence>
<dbReference type="SUPFAM" id="SSF52096">
    <property type="entry name" value="ClpP/crotonase"/>
    <property type="match status" value="1"/>
</dbReference>
<evidence type="ECO:0000256" key="2">
    <source>
        <dbReference type="ARBA" id="ARBA00023239"/>
    </source>
</evidence>
<keyword evidence="5" id="KW-1185">Reference proteome</keyword>
<dbReference type="OrthoDB" id="9775794at2"/>
<accession>A0A4R2NUF3</accession>
<reference evidence="4 5" key="1">
    <citation type="submission" date="2019-03" db="EMBL/GenBank/DDBJ databases">
        <title>Genomic Encyclopedia of Type Strains, Phase IV (KMG-IV): sequencing the most valuable type-strain genomes for metagenomic binning, comparative biology and taxonomic classification.</title>
        <authorList>
            <person name="Goeker M."/>
        </authorList>
    </citation>
    <scope>NUCLEOTIDE SEQUENCE [LARGE SCALE GENOMIC DNA]</scope>
    <source>
        <strain evidence="4 5">DSM 19377</strain>
    </source>
</reference>
<dbReference type="RefSeq" id="WP_132746772.1">
    <property type="nucleotide sequence ID" value="NZ_SLXK01000021.1"/>
</dbReference>
<dbReference type="GO" id="GO:0016836">
    <property type="term" value="F:hydro-lyase activity"/>
    <property type="evidence" value="ECO:0007669"/>
    <property type="project" value="UniProtKB-ARBA"/>
</dbReference>
<dbReference type="Gene3D" id="3.90.226.10">
    <property type="entry name" value="2-enoyl-CoA Hydratase, Chain A, domain 1"/>
    <property type="match status" value="1"/>
</dbReference>
<dbReference type="InterPro" id="IPR029045">
    <property type="entry name" value="ClpP/crotonase-like_dom_sf"/>
</dbReference>